<evidence type="ECO:0000256" key="2">
    <source>
        <dbReference type="ARBA" id="ARBA00022475"/>
    </source>
</evidence>
<dbReference type="InterPro" id="IPR032816">
    <property type="entry name" value="VTT_dom"/>
</dbReference>
<evidence type="ECO:0000313" key="8">
    <source>
        <dbReference type="EMBL" id="OXM13210.1"/>
    </source>
</evidence>
<feature type="transmembrane region" description="Helical" evidence="6">
    <location>
        <begin position="138"/>
        <end position="159"/>
    </location>
</feature>
<dbReference type="GO" id="GO:0005886">
    <property type="term" value="C:plasma membrane"/>
    <property type="evidence" value="ECO:0007669"/>
    <property type="project" value="UniProtKB-SubCell"/>
</dbReference>
<feature type="domain" description="VTT" evidence="7">
    <location>
        <begin position="72"/>
        <end position="182"/>
    </location>
</feature>
<accession>A0A229NTJ8</accession>
<keyword evidence="4 6" id="KW-1133">Transmembrane helix</keyword>
<protein>
    <recommendedName>
        <fullName evidence="6">TVP38/TMEM64 family membrane protein</fullName>
    </recommendedName>
</protein>
<feature type="transmembrane region" description="Helical" evidence="6">
    <location>
        <begin position="200"/>
        <end position="221"/>
    </location>
</feature>
<evidence type="ECO:0000313" key="9">
    <source>
        <dbReference type="Proteomes" id="UP000215145"/>
    </source>
</evidence>
<keyword evidence="3 6" id="KW-0812">Transmembrane</keyword>
<keyword evidence="8" id="KW-0808">Transferase</keyword>
<comment type="caution">
    <text evidence="8">The sequence shown here is derived from an EMBL/GenBank/DDBJ whole genome shotgun (WGS) entry which is preliminary data.</text>
</comment>
<feature type="transmembrane region" description="Helical" evidence="6">
    <location>
        <begin position="171"/>
        <end position="194"/>
    </location>
</feature>
<evidence type="ECO:0000256" key="5">
    <source>
        <dbReference type="ARBA" id="ARBA00023136"/>
    </source>
</evidence>
<evidence type="ECO:0000256" key="4">
    <source>
        <dbReference type="ARBA" id="ARBA00022989"/>
    </source>
</evidence>
<feature type="transmembrane region" description="Helical" evidence="6">
    <location>
        <begin position="54"/>
        <end position="80"/>
    </location>
</feature>
<feature type="transmembrane region" description="Helical" evidence="6">
    <location>
        <begin position="92"/>
        <end position="113"/>
    </location>
</feature>
<evidence type="ECO:0000256" key="3">
    <source>
        <dbReference type="ARBA" id="ARBA00022692"/>
    </source>
</evidence>
<dbReference type="AlphaFoldDB" id="A0A229NTJ8"/>
<keyword evidence="2 6" id="KW-1003">Cell membrane</keyword>
<dbReference type="PANTHER" id="PTHR12677">
    <property type="entry name" value="GOLGI APPARATUS MEMBRANE PROTEIN TVP38-RELATED"/>
    <property type="match status" value="1"/>
</dbReference>
<dbReference type="GO" id="GO:0016740">
    <property type="term" value="F:transferase activity"/>
    <property type="evidence" value="ECO:0007669"/>
    <property type="project" value="UniProtKB-KW"/>
</dbReference>
<comment type="subcellular location">
    <subcellularLocation>
        <location evidence="1 6">Cell membrane</location>
        <topology evidence="1 6">Multi-pass membrane protein</topology>
    </subcellularLocation>
</comment>
<gene>
    <name evidence="8" type="ORF">CGZ75_23935</name>
</gene>
<dbReference type="PANTHER" id="PTHR12677:SF59">
    <property type="entry name" value="GOLGI APPARATUS MEMBRANE PROTEIN TVP38-RELATED"/>
    <property type="match status" value="1"/>
</dbReference>
<dbReference type="InterPro" id="IPR015414">
    <property type="entry name" value="TMEM64"/>
</dbReference>
<evidence type="ECO:0000256" key="1">
    <source>
        <dbReference type="ARBA" id="ARBA00004651"/>
    </source>
</evidence>
<reference evidence="8 9" key="1">
    <citation type="submission" date="2017-07" db="EMBL/GenBank/DDBJ databases">
        <title>Paenibacillus herberti R33 genome sequencing and assembly.</title>
        <authorList>
            <person name="Su W."/>
        </authorList>
    </citation>
    <scope>NUCLEOTIDE SEQUENCE [LARGE SCALE GENOMIC DNA]</scope>
    <source>
        <strain evidence="8 9">R33</strain>
    </source>
</reference>
<proteinExistence type="inferred from homology"/>
<dbReference type="EMBL" id="NMUQ01000004">
    <property type="protein sequence ID" value="OXM13210.1"/>
    <property type="molecule type" value="Genomic_DNA"/>
</dbReference>
<evidence type="ECO:0000259" key="7">
    <source>
        <dbReference type="Pfam" id="PF09335"/>
    </source>
</evidence>
<keyword evidence="5 6" id="KW-0472">Membrane</keyword>
<name>A0A229NTJ8_9BACL</name>
<comment type="similarity">
    <text evidence="6">Belongs to the TVP38/TMEM64 family.</text>
</comment>
<organism evidence="8 9">
    <name type="scientific">Paenibacillus herberti</name>
    <dbReference type="NCBI Taxonomy" id="1619309"/>
    <lineage>
        <taxon>Bacteria</taxon>
        <taxon>Bacillati</taxon>
        <taxon>Bacillota</taxon>
        <taxon>Bacilli</taxon>
        <taxon>Bacillales</taxon>
        <taxon>Paenibacillaceae</taxon>
        <taxon>Paenibacillus</taxon>
    </lineage>
</organism>
<dbReference type="Pfam" id="PF09335">
    <property type="entry name" value="VTT_dom"/>
    <property type="match status" value="1"/>
</dbReference>
<evidence type="ECO:0000256" key="6">
    <source>
        <dbReference type="RuleBase" id="RU366058"/>
    </source>
</evidence>
<sequence>MNVEINDFVRNITNIVRCSSGLGSAPWKEVLQLFDRINGLIDALVLASGLDGPAILLLTIPLAVVQGLFGIFPFATIILINISILGIAGGLLASWLAGTVAALSVYLLFRYFFYGKVQSYFQTRMGRYERYQTSLDQYGGWMVILLRTIPVMPNNLISFMSAVAPVRIVPYFWSSLVGNLSHIWMFGILSASIIFPGTDLRILIVSYVVFLIALGLMFGATRVTKAYRNRKKLHSVDKNSSTNLPL</sequence>
<dbReference type="Proteomes" id="UP000215145">
    <property type="component" value="Unassembled WGS sequence"/>
</dbReference>
<keyword evidence="9" id="KW-1185">Reference proteome</keyword>
<dbReference type="OrthoDB" id="2381682at2"/>